<dbReference type="Pfam" id="PF14111">
    <property type="entry name" value="DUF4283"/>
    <property type="match status" value="1"/>
</dbReference>
<evidence type="ECO:0000313" key="3">
    <source>
        <dbReference type="Proteomes" id="UP000237347"/>
    </source>
</evidence>
<evidence type="ECO:0000313" key="2">
    <source>
        <dbReference type="EMBL" id="KAK7858131.1"/>
    </source>
</evidence>
<dbReference type="AlphaFoldDB" id="A0AAW0M4N2"/>
<protein>
    <recommendedName>
        <fullName evidence="1">DUF4283 domain-containing protein</fullName>
    </recommendedName>
</protein>
<organism evidence="2 3">
    <name type="scientific">Quercus suber</name>
    <name type="common">Cork oak</name>
    <dbReference type="NCBI Taxonomy" id="58331"/>
    <lineage>
        <taxon>Eukaryota</taxon>
        <taxon>Viridiplantae</taxon>
        <taxon>Streptophyta</taxon>
        <taxon>Embryophyta</taxon>
        <taxon>Tracheophyta</taxon>
        <taxon>Spermatophyta</taxon>
        <taxon>Magnoliopsida</taxon>
        <taxon>eudicotyledons</taxon>
        <taxon>Gunneridae</taxon>
        <taxon>Pentapetalae</taxon>
        <taxon>rosids</taxon>
        <taxon>fabids</taxon>
        <taxon>Fagales</taxon>
        <taxon>Fagaceae</taxon>
        <taxon>Quercus</taxon>
    </lineage>
</organism>
<reference evidence="2 3" key="1">
    <citation type="journal article" date="2018" name="Sci. Data">
        <title>The draft genome sequence of cork oak.</title>
        <authorList>
            <person name="Ramos A.M."/>
            <person name="Usie A."/>
            <person name="Barbosa P."/>
            <person name="Barros P.M."/>
            <person name="Capote T."/>
            <person name="Chaves I."/>
            <person name="Simoes F."/>
            <person name="Abreu I."/>
            <person name="Carrasquinho I."/>
            <person name="Faro C."/>
            <person name="Guimaraes J.B."/>
            <person name="Mendonca D."/>
            <person name="Nobrega F."/>
            <person name="Rodrigues L."/>
            <person name="Saibo N.J.M."/>
            <person name="Varela M.C."/>
            <person name="Egas C."/>
            <person name="Matos J."/>
            <person name="Miguel C.M."/>
            <person name="Oliveira M.M."/>
            <person name="Ricardo C.P."/>
            <person name="Goncalves S."/>
        </authorList>
    </citation>
    <scope>NUCLEOTIDE SEQUENCE [LARGE SCALE GENOMIC DNA]</scope>
    <source>
        <strain evidence="3">cv. HL8</strain>
    </source>
</reference>
<name>A0AAW0M4N2_QUESU</name>
<keyword evidence="3" id="KW-1185">Reference proteome</keyword>
<feature type="domain" description="DUF4283" evidence="1">
    <location>
        <begin position="11"/>
        <end position="81"/>
    </location>
</feature>
<comment type="caution">
    <text evidence="2">The sequence shown here is derived from an EMBL/GenBank/DDBJ whole genome shotgun (WGS) entry which is preliminary data.</text>
</comment>
<dbReference type="InterPro" id="IPR025558">
    <property type="entry name" value="DUF4283"/>
</dbReference>
<dbReference type="EMBL" id="PKMF04000022">
    <property type="protein sequence ID" value="KAK7858131.1"/>
    <property type="molecule type" value="Genomic_DNA"/>
</dbReference>
<proteinExistence type="predicted"/>
<dbReference type="Proteomes" id="UP000237347">
    <property type="component" value="Unassembled WGS sequence"/>
</dbReference>
<evidence type="ECO:0000259" key="1">
    <source>
        <dbReference type="Pfam" id="PF14111"/>
    </source>
</evidence>
<accession>A0AAW0M4N2</accession>
<gene>
    <name evidence="2" type="ORF">CFP56_014554</name>
</gene>
<sequence>MEGTTLVANLFTKRRVNLEAVARTLKGAWKTEQSFELRDLGENKAIILFEDKVDMDRVLSMGPWSFDKYLIALHKLGDEEQIENISFDSASF</sequence>